<protein>
    <submittedName>
        <fullName evidence="1">Uncharacterized conserved protein, DUF2252 family</fullName>
    </submittedName>
</protein>
<dbReference type="EMBL" id="FOFR01000010">
    <property type="protein sequence ID" value="SER31976.1"/>
    <property type="molecule type" value="Genomic_DNA"/>
</dbReference>
<proteinExistence type="predicted"/>
<dbReference type="AlphaFoldDB" id="A0A1H9N7L5"/>
<evidence type="ECO:0000313" key="1">
    <source>
        <dbReference type="EMBL" id="SER31976.1"/>
    </source>
</evidence>
<keyword evidence="2" id="KW-1185">Reference proteome</keyword>
<dbReference type="STRING" id="402600.SAMN05216188_11071"/>
<name>A0A1H9N7L5_9PSEU</name>
<organism evidence="1 2">
    <name type="scientific">Lentzea xinjiangensis</name>
    <dbReference type="NCBI Taxonomy" id="402600"/>
    <lineage>
        <taxon>Bacteria</taxon>
        <taxon>Bacillati</taxon>
        <taxon>Actinomycetota</taxon>
        <taxon>Actinomycetes</taxon>
        <taxon>Pseudonocardiales</taxon>
        <taxon>Pseudonocardiaceae</taxon>
        <taxon>Lentzea</taxon>
    </lineage>
</organism>
<dbReference type="PANTHER" id="PTHR39441">
    <property type="entry name" value="DUF2252 DOMAIN-CONTAINING PROTEIN"/>
    <property type="match status" value="1"/>
</dbReference>
<evidence type="ECO:0000313" key="2">
    <source>
        <dbReference type="Proteomes" id="UP000199352"/>
    </source>
</evidence>
<dbReference type="InterPro" id="IPR018721">
    <property type="entry name" value="DUF2252"/>
</dbReference>
<sequence length="485" mass="52984">MISASTQVTNAADEPLGSSAAGIMTPMGERVRAEAAAALGRWTAPEEVYARGRALRSSVDFKAHRAVSLAQDRPSVEQYVHASNEDRLEHLVPLRIGRMLANPFAFFRGAAGLQAGDLAAGCATGLHAQLCGDAHAANFGLYGTAEGQIVMDINDFDETLPGPWEWDLKRLVASLVLAGRVGGVSDKGCRDAAEDAVRAYRTVIQHLAEIPFMDSWSALGDESTLSQVKADDLLNDFSKAAEKSRKNTSARFAAKWTTHDGEKWRFITNPPTFTDVTQETQEAVISALPSYVDSLRESRRNLIMRYGVSDVAFRVVGTGSVGLRNYLVLLHGNGDEALVLQAKQARASALQPFLDVDPPKHDGKRIVHGARLVQAETDILLGWTTIEGRPFIVRQFRNRKGQIDPTTLKRDDLDDYGRFAGALLARAHTRSLDPRLLAGYFQNGCGEDLDEAFAKYAFGYADRTEADHAELVRLVKNGKLPAHVE</sequence>
<gene>
    <name evidence="1" type="ORF">SAMN05216188_11071</name>
</gene>
<dbReference type="Pfam" id="PF10009">
    <property type="entry name" value="DUF2252"/>
    <property type="match status" value="1"/>
</dbReference>
<reference evidence="2" key="1">
    <citation type="submission" date="2016-10" db="EMBL/GenBank/DDBJ databases">
        <authorList>
            <person name="Varghese N."/>
            <person name="Submissions S."/>
        </authorList>
    </citation>
    <scope>NUCLEOTIDE SEQUENCE [LARGE SCALE GENOMIC DNA]</scope>
    <source>
        <strain evidence="2">CGMCC 4.3525</strain>
    </source>
</reference>
<dbReference type="PANTHER" id="PTHR39441:SF1">
    <property type="entry name" value="DUF2252 DOMAIN-CONTAINING PROTEIN"/>
    <property type="match status" value="1"/>
</dbReference>
<accession>A0A1H9N7L5</accession>
<dbReference type="Proteomes" id="UP000199352">
    <property type="component" value="Unassembled WGS sequence"/>
</dbReference>